<evidence type="ECO:0000259" key="5">
    <source>
        <dbReference type="Pfam" id="PF00296"/>
    </source>
</evidence>
<evidence type="ECO:0000313" key="7">
    <source>
        <dbReference type="Proteomes" id="UP000319769"/>
    </source>
</evidence>
<dbReference type="Gene3D" id="3.20.20.30">
    <property type="entry name" value="Luciferase-like domain"/>
    <property type="match status" value="1"/>
</dbReference>
<evidence type="ECO:0000256" key="2">
    <source>
        <dbReference type="ARBA" id="ARBA00022643"/>
    </source>
</evidence>
<name>A0A5N0UW62_9PSEU</name>
<sequence length="372" mass="40856">MSVEFLGFLAAHDAQEIRGRTTSPVDRGYVRELARVQDEGGFDRVLIGNGSAMADGAQLAAWAAAHTERLGFLIAHRPGFVAPTVFARTIATLDNLSGGRTAVHLITGGSEADQRRDGDWLAKEQRYARTREFAEIVKRVWTERGEVTYTGEHYRVEGVDVDVHPVQQPRPKLYFAGSSPAGIDAGVRVADAFAFYGEPLAQTREQIARIRAAASEAGRTEPLGFTVSVRPIIAPTDEQAWEKAEDIANRIRARVHGGSWDRVRLRSVTDKTQNNEGSERLRRVNASATKLDRAYWTGTSRATNASGISSALVGSPETVAQAVADYTELGVRSFLFKGWDLVEDARDYGRYLLPAIKDVLADRGLTQEREVS</sequence>
<dbReference type="CDD" id="cd01094">
    <property type="entry name" value="Alkanesulfonate_monoxygenase"/>
    <property type="match status" value="1"/>
</dbReference>
<dbReference type="EMBL" id="VMNW02000042">
    <property type="protein sequence ID" value="KAA9157290.1"/>
    <property type="molecule type" value="Genomic_DNA"/>
</dbReference>
<dbReference type="OrthoDB" id="9814695at2"/>
<dbReference type="InterPro" id="IPR036661">
    <property type="entry name" value="Luciferase-like_sf"/>
</dbReference>
<keyword evidence="1" id="KW-0285">Flavoprotein</keyword>
<keyword evidence="7" id="KW-1185">Reference proteome</keyword>
<dbReference type="SUPFAM" id="SSF51679">
    <property type="entry name" value="Bacterial luciferase-like"/>
    <property type="match status" value="1"/>
</dbReference>
<dbReference type="PANTHER" id="PTHR42847:SF9">
    <property type="entry name" value="BLL6451 PROTEIN"/>
    <property type="match status" value="1"/>
</dbReference>
<dbReference type="GO" id="GO:0008726">
    <property type="term" value="F:alkanesulfonate monooxygenase activity"/>
    <property type="evidence" value="ECO:0007669"/>
    <property type="project" value="TreeGrafter"/>
</dbReference>
<dbReference type="InterPro" id="IPR011251">
    <property type="entry name" value="Luciferase-like_dom"/>
</dbReference>
<keyword evidence="4" id="KW-0503">Monooxygenase</keyword>
<dbReference type="RefSeq" id="WP_144758401.1">
    <property type="nucleotide sequence ID" value="NZ_VMNW02000042.1"/>
</dbReference>
<evidence type="ECO:0000256" key="1">
    <source>
        <dbReference type="ARBA" id="ARBA00022630"/>
    </source>
</evidence>
<protein>
    <submittedName>
        <fullName evidence="6">LLM class flavin-dependent oxidoreductase</fullName>
    </submittedName>
</protein>
<proteinExistence type="predicted"/>
<reference evidence="6" key="1">
    <citation type="submission" date="2019-09" db="EMBL/GenBank/DDBJ databases">
        <authorList>
            <person name="Teo W.F.A."/>
            <person name="Duangmal K."/>
        </authorList>
    </citation>
    <scope>NUCLEOTIDE SEQUENCE [LARGE SCALE GENOMIC DNA]</scope>
    <source>
        <strain evidence="6">K81G1</strain>
    </source>
</reference>
<feature type="domain" description="Luciferase-like" evidence="5">
    <location>
        <begin position="17"/>
        <end position="332"/>
    </location>
</feature>
<evidence type="ECO:0000256" key="3">
    <source>
        <dbReference type="ARBA" id="ARBA00023002"/>
    </source>
</evidence>
<gene>
    <name evidence="6" type="ORF">FPZ12_025300</name>
</gene>
<dbReference type="Proteomes" id="UP000319769">
    <property type="component" value="Unassembled WGS sequence"/>
</dbReference>
<organism evidence="6 7">
    <name type="scientific">Amycolatopsis acidicola</name>
    <dbReference type="NCBI Taxonomy" id="2596893"/>
    <lineage>
        <taxon>Bacteria</taxon>
        <taxon>Bacillati</taxon>
        <taxon>Actinomycetota</taxon>
        <taxon>Actinomycetes</taxon>
        <taxon>Pseudonocardiales</taxon>
        <taxon>Pseudonocardiaceae</taxon>
        <taxon>Amycolatopsis</taxon>
    </lineage>
</organism>
<accession>A0A5N0UW62</accession>
<dbReference type="Pfam" id="PF00296">
    <property type="entry name" value="Bac_luciferase"/>
    <property type="match status" value="1"/>
</dbReference>
<evidence type="ECO:0000256" key="4">
    <source>
        <dbReference type="ARBA" id="ARBA00023033"/>
    </source>
</evidence>
<evidence type="ECO:0000313" key="6">
    <source>
        <dbReference type="EMBL" id="KAA9157290.1"/>
    </source>
</evidence>
<comment type="caution">
    <text evidence="6">The sequence shown here is derived from an EMBL/GenBank/DDBJ whole genome shotgun (WGS) entry which is preliminary data.</text>
</comment>
<dbReference type="GO" id="GO:0046306">
    <property type="term" value="P:alkanesulfonate catabolic process"/>
    <property type="evidence" value="ECO:0007669"/>
    <property type="project" value="TreeGrafter"/>
</dbReference>
<keyword evidence="2" id="KW-0288">FMN</keyword>
<dbReference type="PANTHER" id="PTHR42847">
    <property type="entry name" value="ALKANESULFONATE MONOOXYGENASE"/>
    <property type="match status" value="1"/>
</dbReference>
<keyword evidence="3" id="KW-0560">Oxidoreductase</keyword>
<dbReference type="AlphaFoldDB" id="A0A5N0UW62"/>
<dbReference type="InterPro" id="IPR050172">
    <property type="entry name" value="SsuD_RutA_monooxygenase"/>
</dbReference>